<sequence>MIALGQCGKCCAIVQLTKKILPLIANDFRCLVQQSASPSAVAICGSKVTRNISTGKFRNLNGILTDPENKGDRQTGVNFDTIGSWNNRIEMPVSIKTSIEKGMLIPEIPIKDVGTKSLLGHRKENQDRFIVKKLTENILCFAIFDGHGGSAAVDFVHQNIEHHLLYWLNRTDKLSDVLHNTFADVNDLLSEHLAFAAEGLTGTTATVCLLRNGTELVVANVGDSRAIICRDGAATRLSKDHTPEDCNEIARIEEAGGRIIHNSQGVANVNGRLSMTRSIGDFELKPYGVTAEPSVEPFKVKHGKDSMLVLVTDGLSFVLNDQELIDIIGSCETPIEAASVITDQALQFGSEDNATAVIVPFGAWGKFRNGGSIPYRFGRHLSSQRY</sequence>
<keyword evidence="3" id="KW-1185">Reference proteome</keyword>
<evidence type="ECO:0000259" key="1">
    <source>
        <dbReference type="PROSITE" id="PS51746"/>
    </source>
</evidence>
<dbReference type="GO" id="GO:0004722">
    <property type="term" value="F:protein serine/threonine phosphatase activity"/>
    <property type="evidence" value="ECO:0007669"/>
    <property type="project" value="InterPro"/>
</dbReference>
<evidence type="ECO:0000313" key="3">
    <source>
        <dbReference type="Proteomes" id="UP000828390"/>
    </source>
</evidence>
<proteinExistence type="predicted"/>
<dbReference type="AlphaFoldDB" id="A0A9D4QUF9"/>
<dbReference type="CDD" id="cd00143">
    <property type="entry name" value="PP2Cc"/>
    <property type="match status" value="1"/>
</dbReference>
<dbReference type="SMART" id="SM00331">
    <property type="entry name" value="PP2C_SIG"/>
    <property type="match status" value="1"/>
</dbReference>
<dbReference type="SMART" id="SM00332">
    <property type="entry name" value="PP2Cc"/>
    <property type="match status" value="1"/>
</dbReference>
<protein>
    <recommendedName>
        <fullName evidence="1">PPM-type phosphatase domain-containing protein</fullName>
    </recommendedName>
</protein>
<dbReference type="EMBL" id="JAIWYP010000004">
    <property type="protein sequence ID" value="KAH3843448.1"/>
    <property type="molecule type" value="Genomic_DNA"/>
</dbReference>
<dbReference type="InterPro" id="IPR036457">
    <property type="entry name" value="PPM-type-like_dom_sf"/>
</dbReference>
<name>A0A9D4QUF9_DREPO</name>
<dbReference type="PROSITE" id="PS51746">
    <property type="entry name" value="PPM_2"/>
    <property type="match status" value="1"/>
</dbReference>
<accession>A0A9D4QUF9</accession>
<comment type="caution">
    <text evidence="2">The sequence shown here is derived from an EMBL/GenBank/DDBJ whole genome shotgun (WGS) entry which is preliminary data.</text>
</comment>
<dbReference type="SUPFAM" id="SSF81606">
    <property type="entry name" value="PP2C-like"/>
    <property type="match status" value="1"/>
</dbReference>
<reference evidence="2" key="2">
    <citation type="submission" date="2020-11" db="EMBL/GenBank/DDBJ databases">
        <authorList>
            <person name="McCartney M.A."/>
            <person name="Auch B."/>
            <person name="Kono T."/>
            <person name="Mallez S."/>
            <person name="Becker A."/>
            <person name="Gohl D.M."/>
            <person name="Silverstein K.A.T."/>
            <person name="Koren S."/>
            <person name="Bechman K.B."/>
            <person name="Herman A."/>
            <person name="Abrahante J.E."/>
            <person name="Garbe J."/>
        </authorList>
    </citation>
    <scope>NUCLEOTIDE SEQUENCE</scope>
    <source>
        <strain evidence="2">Duluth1</strain>
        <tissue evidence="2">Whole animal</tissue>
    </source>
</reference>
<dbReference type="PANTHER" id="PTHR47992">
    <property type="entry name" value="PROTEIN PHOSPHATASE"/>
    <property type="match status" value="1"/>
</dbReference>
<dbReference type="Pfam" id="PF00481">
    <property type="entry name" value="PP2C"/>
    <property type="match status" value="1"/>
</dbReference>
<evidence type="ECO:0000313" key="2">
    <source>
        <dbReference type="EMBL" id="KAH3843448.1"/>
    </source>
</evidence>
<gene>
    <name evidence="2" type="ORF">DPMN_116966</name>
</gene>
<dbReference type="Gene3D" id="3.60.40.10">
    <property type="entry name" value="PPM-type phosphatase domain"/>
    <property type="match status" value="1"/>
</dbReference>
<dbReference type="Proteomes" id="UP000828390">
    <property type="component" value="Unassembled WGS sequence"/>
</dbReference>
<dbReference type="InterPro" id="IPR015655">
    <property type="entry name" value="PP2C"/>
</dbReference>
<feature type="domain" description="PPM-type phosphatase" evidence="1">
    <location>
        <begin position="112"/>
        <end position="361"/>
    </location>
</feature>
<organism evidence="2 3">
    <name type="scientific">Dreissena polymorpha</name>
    <name type="common">Zebra mussel</name>
    <name type="synonym">Mytilus polymorpha</name>
    <dbReference type="NCBI Taxonomy" id="45954"/>
    <lineage>
        <taxon>Eukaryota</taxon>
        <taxon>Metazoa</taxon>
        <taxon>Spiralia</taxon>
        <taxon>Lophotrochozoa</taxon>
        <taxon>Mollusca</taxon>
        <taxon>Bivalvia</taxon>
        <taxon>Autobranchia</taxon>
        <taxon>Heteroconchia</taxon>
        <taxon>Euheterodonta</taxon>
        <taxon>Imparidentia</taxon>
        <taxon>Neoheterodontei</taxon>
        <taxon>Myida</taxon>
        <taxon>Dreissenoidea</taxon>
        <taxon>Dreissenidae</taxon>
        <taxon>Dreissena</taxon>
    </lineage>
</organism>
<reference evidence="2" key="1">
    <citation type="journal article" date="2019" name="bioRxiv">
        <title>The Genome of the Zebra Mussel, Dreissena polymorpha: A Resource for Invasive Species Research.</title>
        <authorList>
            <person name="McCartney M.A."/>
            <person name="Auch B."/>
            <person name="Kono T."/>
            <person name="Mallez S."/>
            <person name="Zhang Y."/>
            <person name="Obille A."/>
            <person name="Becker A."/>
            <person name="Abrahante J.E."/>
            <person name="Garbe J."/>
            <person name="Badalamenti J.P."/>
            <person name="Herman A."/>
            <person name="Mangelson H."/>
            <person name="Liachko I."/>
            <person name="Sullivan S."/>
            <person name="Sone E.D."/>
            <person name="Koren S."/>
            <person name="Silverstein K.A.T."/>
            <person name="Beckman K.B."/>
            <person name="Gohl D.M."/>
        </authorList>
    </citation>
    <scope>NUCLEOTIDE SEQUENCE</scope>
    <source>
        <strain evidence="2">Duluth1</strain>
        <tissue evidence="2">Whole animal</tissue>
    </source>
</reference>
<dbReference type="OrthoDB" id="416093at2759"/>
<dbReference type="InterPro" id="IPR001932">
    <property type="entry name" value="PPM-type_phosphatase-like_dom"/>
</dbReference>